<feature type="compositionally biased region" description="Low complexity" evidence="8">
    <location>
        <begin position="73"/>
        <end position="84"/>
    </location>
</feature>
<feature type="compositionally biased region" description="Low complexity" evidence="8">
    <location>
        <begin position="713"/>
        <end position="725"/>
    </location>
</feature>
<dbReference type="CDD" id="cd09233">
    <property type="entry name" value="ACE1-Sec16-like"/>
    <property type="match status" value="1"/>
</dbReference>
<feature type="compositionally biased region" description="Basic and acidic residues" evidence="8">
    <location>
        <begin position="918"/>
        <end position="936"/>
    </location>
</feature>
<keyword evidence="12" id="KW-1185">Reference proteome</keyword>
<feature type="domain" description="Sec16 central conserved" evidence="10">
    <location>
        <begin position="1285"/>
        <end position="1424"/>
    </location>
</feature>
<name>A0A0K3CCZ0_RHOTO</name>
<feature type="region of interest" description="Disordered" evidence="8">
    <location>
        <begin position="155"/>
        <end position="1254"/>
    </location>
</feature>
<feature type="compositionally biased region" description="Low complexity" evidence="8">
    <location>
        <begin position="452"/>
        <end position="478"/>
    </location>
</feature>
<evidence type="ECO:0000256" key="7">
    <source>
        <dbReference type="RuleBase" id="RU364101"/>
    </source>
</evidence>
<dbReference type="EMBL" id="CWKI01000006">
    <property type="protein sequence ID" value="CTR07614.1"/>
    <property type="molecule type" value="Genomic_DNA"/>
</dbReference>
<feature type="compositionally biased region" description="Polar residues" evidence="8">
    <location>
        <begin position="380"/>
        <end position="410"/>
    </location>
</feature>
<sequence>MSRPGPGYSRGPPSSDPSTSTLFDGRGGGDSSGDFYDSLNPRASPSPYGSHEQGLNTVFEQEEPASSPEMNRDGQQWGGYQQDQYGGGGGGYYGQQGQQGQQAQQGAYGGYDSSAQGYGQQQGYDQQSYSADSSQQAVDAPYYPGWIWDAASGQYLPDETYGGEGEQSGAASTEPGQAEDDSQTQQQSQAVDAPYYPGWVWDAASGQYLPDSNYGGEGEQHGESSAADQGQAADGGAQNGYSQGGYEHQYDSYGAQYGQADVAQSYAPTAQNQQRQPDPYSTQSQPSSASYDQSEHQTRQPAGFDAQEEEDPYANGPYNAGSYTQYGQADSYGQQQQQDSHDSYGQDQHQPAQTHEQEDPYAADSNPYADESAGGDPFAQSESNDPFARQQSYDPFGTHDQQQQASNQSFDPYAAQHHAQPPQQQVQRQQEAQHEYQQQQQPKQQDAFDPYAPKTSRAAPPSTAASQPSAPAQSRAAYSPPPPQQQFTSFGAAFDASAQQNEPIQAAPYDPYSPPSQQAPPPRQQQLGEPPRQEPTQPEEPAHDPYAPRKSQGKSQGRQPREQRPYDPYNLQSSQSSQGPASPPMRHQPFPQTGSSASSAGLASPPLGRAALSPPPRSGSAASNASSRQAPAPAQAGPPPRSGAQQASQTAAPPPRKGPESVASPRSEASFNLASPPTRARQLSQQQPEQRQAPPPKQQSAAPAFDLPPPRSAPSARPPQRAAQQEVDEPPEFDNSVATAPPPAAAPKKVASTAPASAPYTPAPSAPSRDSYATPSQPVLPPSQRKPPSTAGGLMRPPVPRAPHQRGASAFGSDSPYGALPTGPLTSAYEPPQTVEQIKEEEEEEEVPPEQKEPEKPEEFVPSWMQATSNAPPPPAFSNKPRDRQVKQEQHDEPRFAPPPQRQPLSQPPTRSQQERQPQQRDLADDMNKMSLDERPSQPATQQALRPPQSRAPPPSRQQQSAPPIPREGAGPPPRVGGAPPPRGPGAARPPPPMQQQQQQQRPPQQMQQQPPRAPPQVKPSLQMPMSPERGQVPQLHFEAPSPEVRGDRRGERYDYGGGRITPIPTMSGIEETPEPREEDEDDYFGRSEAQQTDSQYGMDDSTVFTAADEDRATGPTTPSSQYGGDWRADSQDAQGYDYLGHQPAQARQQQQQQKPYDPYAPAGQRDLQPPRDVPSRDLAVTPPAQQRGPTVYASPNKRAVPPRQAPMASTMARANSYDAPPNRKMSTDSYGYDQQRENAYAPPAPQQSQRQPYNPYAGAAAQVRRPASAIDGEPEDLGLERRRAPVVSFGFGGRLIVVFPGGGRPAYGADSSNPYGSAATSQPSSPSTVHIRKLADVVPSSTDGTAFPGPIFLDGGKANAGKKRKETLSWLDQRIGELEQEVSYARGAAPPGFEGSGTDDRRRKVESRLLLVKLVKVMVENEGKLTGSPKVDDAVRAIFTGESTTANGDMAALPTADQLVAASSNKATNASTAPFITYGVSPADLDQMTEYLLRGERREAVRHALDRKMWAHAFIIASCVDTDCWKEVTVEFLRTELTPSAENPAPGAEGREALRVAYGMFAGLGAESMHQFIPPQALGPGTPALRNGAQFDNGAASAPHSPTSQERQPLPPSTLAKWQETVGMIVANRTAGDSAALTSLGDALAANGWTDAAHVCYLLSPQTSLAQGLGMPTSRIVLVGSSPLTGDAIIDLESVQLTELVEFAFSLVPTVKGHDAFVGFPHLQAFRLYHAAVLADAGNISQAHRYAEAVVNTLKLATKPSPFYHPRLVAQIKTLSERLGAAPGQKEGGSWLARKVPRPTVNSLWSTFEGGFNKFVAGDEQPTAQQLAARAAVAKQANGAAVGAFSHFSSIAPGSTSGTLSRAETSHEMNGSNLLHANMPAQHASSRPTSPLATAPSAQAHHHQSPGPPPVKRAAFKTHHARSSSLGAFAGYEYSPNVAPPWQSYTPPSLPGRNAGNADRSEGREHEQSPTSPRGPPSTRRPQFAAVEEQLQEDESGFISPMAQFTPSVSPSIAAANQQQQQSQAQQQTHRRMTTAEELADLGIANSKSKKPAFDTLDEELEAEEGGMPQEKRPKPEENSSGAATPATAGSAPKLDDKPTIKPSKSWLGGWFKREASPANAGPGPVKANLGEQTSFVYDEKLKRWVNKSSKGGEESPATVTPPPRAATASPSKALRNGPPRFMSETPPVPPMPTRAATNPPPLARSATSGDLRGDTRPPSAASNPTRPPSAAGMPPRTTGTPSEGGSTRSSAKRKPKYAVYAP</sequence>
<feature type="compositionally biased region" description="Low complexity" evidence="8">
    <location>
        <begin position="412"/>
        <end position="445"/>
    </location>
</feature>
<protein>
    <recommendedName>
        <fullName evidence="7">Protein transport protein sec16</fullName>
    </recommendedName>
</protein>
<evidence type="ECO:0000259" key="9">
    <source>
        <dbReference type="Pfam" id="PF12931"/>
    </source>
</evidence>
<feature type="compositionally biased region" description="Acidic residues" evidence="8">
    <location>
        <begin position="839"/>
        <end position="848"/>
    </location>
</feature>
<keyword evidence="5 7" id="KW-0931">ER-Golgi transport</keyword>
<feature type="compositionally biased region" description="Low complexity" evidence="8">
    <location>
        <begin position="594"/>
        <end position="635"/>
    </location>
</feature>
<feature type="compositionally biased region" description="Low complexity" evidence="8">
    <location>
        <begin position="2081"/>
        <end position="2094"/>
    </location>
</feature>
<evidence type="ECO:0000256" key="1">
    <source>
        <dbReference type="ARBA" id="ARBA00004397"/>
    </source>
</evidence>
<feature type="compositionally biased region" description="Low complexity" evidence="8">
    <location>
        <begin position="226"/>
        <end position="236"/>
    </location>
</feature>
<feature type="compositionally biased region" description="Polar residues" evidence="8">
    <location>
        <begin position="2239"/>
        <end position="2251"/>
    </location>
</feature>
<feature type="compositionally biased region" description="Gly residues" evidence="8">
    <location>
        <begin position="85"/>
        <end position="94"/>
    </location>
</feature>
<feature type="compositionally biased region" description="Low complexity" evidence="8">
    <location>
        <begin position="1"/>
        <end position="18"/>
    </location>
</feature>
<dbReference type="InterPro" id="IPR024340">
    <property type="entry name" value="Sec16_CCD"/>
</dbReference>
<feature type="compositionally biased region" description="Low complexity" evidence="8">
    <location>
        <begin position="524"/>
        <end position="536"/>
    </location>
</feature>
<feature type="compositionally biased region" description="Acidic residues" evidence="8">
    <location>
        <begin position="2057"/>
        <end position="2066"/>
    </location>
</feature>
<feature type="region of interest" description="Disordered" evidence="8">
    <location>
        <begin position="1882"/>
        <end position="1921"/>
    </location>
</feature>
<feature type="region of interest" description="Disordered" evidence="8">
    <location>
        <begin position="1577"/>
        <end position="1612"/>
    </location>
</feature>
<evidence type="ECO:0000313" key="11">
    <source>
        <dbReference type="EMBL" id="CTR07614.1"/>
    </source>
</evidence>
<dbReference type="Proteomes" id="UP000199069">
    <property type="component" value="Unassembled WGS sequence"/>
</dbReference>
<evidence type="ECO:0000256" key="3">
    <source>
        <dbReference type="ARBA" id="ARBA00022448"/>
    </source>
</evidence>
<feature type="compositionally biased region" description="Low complexity" evidence="8">
    <location>
        <begin position="746"/>
        <end position="760"/>
    </location>
</feature>
<feature type="compositionally biased region" description="Pro residues" evidence="8">
    <location>
        <begin position="2188"/>
        <end position="2204"/>
    </location>
</feature>
<dbReference type="GO" id="GO:0007030">
    <property type="term" value="P:Golgi organization"/>
    <property type="evidence" value="ECO:0007669"/>
    <property type="project" value="TreeGrafter"/>
</dbReference>
<feature type="compositionally biased region" description="Low complexity" evidence="8">
    <location>
        <begin position="1970"/>
        <end position="1983"/>
    </location>
</feature>
<dbReference type="GO" id="GO:0070973">
    <property type="term" value="P:protein localization to endoplasmic reticulum exit site"/>
    <property type="evidence" value="ECO:0007669"/>
    <property type="project" value="TreeGrafter"/>
</dbReference>
<feature type="compositionally biased region" description="Polar residues" evidence="8">
    <location>
        <begin position="266"/>
        <end position="292"/>
    </location>
</feature>
<feature type="compositionally biased region" description="Basic and acidic residues" evidence="8">
    <location>
        <begin position="1045"/>
        <end position="1055"/>
    </location>
</feature>
<feature type="compositionally biased region" description="Pro residues" evidence="8">
    <location>
        <begin position="963"/>
        <end position="994"/>
    </location>
</feature>
<comment type="function">
    <text evidence="6 7">Involved in the initiation of assembly of the COPII coat required for the formation of transport vesicles from the endoplasmic reticulum (ER) and the selection of cargo molecules. Also involved in autophagy.</text>
</comment>
<feature type="compositionally biased region" description="Basic and acidic residues" evidence="8">
    <location>
        <begin position="880"/>
        <end position="895"/>
    </location>
</feature>
<dbReference type="Pfam" id="PF12932">
    <property type="entry name" value="Sec16"/>
    <property type="match status" value="1"/>
</dbReference>
<feature type="region of interest" description="Disordered" evidence="8">
    <location>
        <begin position="2148"/>
        <end position="2264"/>
    </location>
</feature>
<feature type="region of interest" description="Disordered" evidence="8">
    <location>
        <begin position="1"/>
        <end position="137"/>
    </location>
</feature>
<comment type="subcellular location">
    <subcellularLocation>
        <location evidence="1">Endoplasmic reticulum membrane</location>
        <topology evidence="1">Peripheral membrane protein</topology>
        <orientation evidence="1">Cytoplasmic side</orientation>
    </subcellularLocation>
</comment>
<feature type="compositionally biased region" description="Low complexity" evidence="8">
    <location>
        <begin position="642"/>
        <end position="651"/>
    </location>
</feature>
<feature type="compositionally biased region" description="Low complexity" evidence="8">
    <location>
        <begin position="682"/>
        <end position="704"/>
    </location>
</feature>
<feature type="compositionally biased region" description="Low complexity" evidence="8">
    <location>
        <begin position="325"/>
        <end position="338"/>
    </location>
</feature>
<evidence type="ECO:0000256" key="4">
    <source>
        <dbReference type="ARBA" id="ARBA00022824"/>
    </source>
</evidence>
<keyword evidence="11" id="KW-0167">Capsid protein</keyword>
<feature type="compositionally biased region" description="Polar residues" evidence="8">
    <location>
        <begin position="1884"/>
        <end position="1893"/>
    </location>
</feature>
<dbReference type="InterPro" id="IPR024298">
    <property type="entry name" value="Sec16_Sec23-bd"/>
</dbReference>
<feature type="compositionally biased region" description="Low complexity" evidence="8">
    <location>
        <begin position="2015"/>
        <end position="2029"/>
    </location>
</feature>
<evidence type="ECO:0000259" key="10">
    <source>
        <dbReference type="Pfam" id="PF12932"/>
    </source>
</evidence>
<feature type="compositionally biased region" description="Basic and acidic residues" evidence="8">
    <location>
        <begin position="849"/>
        <end position="859"/>
    </location>
</feature>
<feature type="region of interest" description="Disordered" evidence="8">
    <location>
        <begin position="1944"/>
        <end position="2133"/>
    </location>
</feature>
<feature type="compositionally biased region" description="Low complexity" evidence="8">
    <location>
        <begin position="995"/>
        <end position="1011"/>
    </location>
</feature>
<feature type="compositionally biased region" description="Pro residues" evidence="8">
    <location>
        <begin position="511"/>
        <end position="523"/>
    </location>
</feature>
<dbReference type="Gene3D" id="1.25.40.1030">
    <property type="match status" value="1"/>
</dbReference>
<dbReference type="GO" id="GO:0016192">
    <property type="term" value="P:vesicle-mediated transport"/>
    <property type="evidence" value="ECO:0007669"/>
    <property type="project" value="UniProtKB-KW"/>
</dbReference>
<feature type="compositionally biased region" description="Basic and acidic residues" evidence="8">
    <location>
        <begin position="1960"/>
        <end position="1969"/>
    </location>
</feature>
<evidence type="ECO:0000256" key="6">
    <source>
        <dbReference type="ARBA" id="ARBA00024687"/>
    </source>
</evidence>
<feature type="compositionally biased region" description="Low complexity" evidence="8">
    <location>
        <begin position="95"/>
        <end position="137"/>
    </location>
</feature>
<accession>A0A0K3CCZ0</accession>
<dbReference type="GO" id="GO:0005789">
    <property type="term" value="C:endoplasmic reticulum membrane"/>
    <property type="evidence" value="ECO:0007669"/>
    <property type="project" value="UniProtKB-SubCell"/>
</dbReference>
<dbReference type="PANTHER" id="PTHR13402">
    <property type="entry name" value="RGPR-RELATED"/>
    <property type="match status" value="1"/>
</dbReference>
<feature type="domain" description="Sec16 Sec23-binding" evidence="9">
    <location>
        <begin position="1490"/>
        <end position="1820"/>
    </location>
</feature>
<dbReference type="OMA" id="YKSPYDL"/>
<keyword evidence="11" id="KW-0946">Virion</keyword>
<keyword evidence="7" id="KW-0072">Autophagy</keyword>
<dbReference type="PANTHER" id="PTHR13402:SF6">
    <property type="entry name" value="SECRETORY 16, ISOFORM I"/>
    <property type="match status" value="1"/>
</dbReference>
<dbReference type="Pfam" id="PF12931">
    <property type="entry name" value="TPR_Sec16"/>
    <property type="match status" value="1"/>
</dbReference>
<reference evidence="11 12" key="1">
    <citation type="submission" date="2015-07" db="EMBL/GenBank/DDBJ databases">
        <authorList>
            <person name="Cajimat M.N.B."/>
            <person name="Milazzo M.L."/>
            <person name="Fulhorst C.F."/>
        </authorList>
    </citation>
    <scope>NUCLEOTIDE SEQUENCE [LARGE SCALE GENOMIC DNA]</scope>
    <source>
        <strain evidence="11">Single colony</strain>
    </source>
</reference>
<organism evidence="11 12">
    <name type="scientific">Rhodotorula toruloides</name>
    <name type="common">Yeast</name>
    <name type="synonym">Rhodosporidium toruloides</name>
    <dbReference type="NCBI Taxonomy" id="5286"/>
    <lineage>
        <taxon>Eukaryota</taxon>
        <taxon>Fungi</taxon>
        <taxon>Dikarya</taxon>
        <taxon>Basidiomycota</taxon>
        <taxon>Pucciniomycotina</taxon>
        <taxon>Microbotryomycetes</taxon>
        <taxon>Sporidiobolales</taxon>
        <taxon>Sporidiobolaceae</taxon>
        <taxon>Rhodotorula</taxon>
    </lineage>
</organism>
<feature type="compositionally biased region" description="Low complexity" evidence="8">
    <location>
        <begin position="903"/>
        <end position="912"/>
    </location>
</feature>
<evidence type="ECO:0000256" key="8">
    <source>
        <dbReference type="SAM" id="MobiDB-lite"/>
    </source>
</evidence>
<evidence type="ECO:0000256" key="5">
    <source>
        <dbReference type="ARBA" id="ARBA00022892"/>
    </source>
</evidence>
<evidence type="ECO:0000256" key="2">
    <source>
        <dbReference type="ARBA" id="ARBA00005927"/>
    </source>
</evidence>
<keyword evidence="7" id="KW-0653">Protein transport</keyword>
<comment type="similarity">
    <text evidence="2 7">Belongs to the SEC16 family.</text>
</comment>
<dbReference type="GO" id="GO:0012507">
    <property type="term" value="C:ER to Golgi transport vesicle membrane"/>
    <property type="evidence" value="ECO:0007669"/>
    <property type="project" value="TreeGrafter"/>
</dbReference>
<keyword evidence="4 7" id="KW-0256">Endoplasmic reticulum</keyword>
<dbReference type="GO" id="GO:0015031">
    <property type="term" value="P:protein transport"/>
    <property type="evidence" value="ECO:0007669"/>
    <property type="project" value="UniProtKB-KW"/>
</dbReference>
<dbReference type="STRING" id="5286.A0A0K3CCZ0"/>
<keyword evidence="3 7" id="KW-0813">Transport</keyword>
<keyword evidence="7" id="KW-0472">Membrane</keyword>
<proteinExistence type="inferred from homology"/>
<dbReference type="GO" id="GO:0006914">
    <property type="term" value="P:autophagy"/>
    <property type="evidence" value="ECO:0007669"/>
    <property type="project" value="UniProtKB-KW"/>
</dbReference>
<evidence type="ECO:0000313" key="12">
    <source>
        <dbReference type="Proteomes" id="UP000199069"/>
    </source>
</evidence>
<gene>
    <name evidence="11" type="primary">FGENESH: predicted gene_6.397</name>
    <name evidence="11" type="ORF">BN2166_0034750</name>
</gene>
<dbReference type="GO" id="GO:0070971">
    <property type="term" value="C:endoplasmic reticulum exit site"/>
    <property type="evidence" value="ECO:0007669"/>
    <property type="project" value="TreeGrafter"/>
</dbReference>
<feature type="compositionally biased region" description="Low complexity" evidence="8">
    <location>
        <begin position="1143"/>
        <end position="1163"/>
    </location>
</feature>